<evidence type="ECO:0000256" key="7">
    <source>
        <dbReference type="ARBA" id="ARBA00023136"/>
    </source>
</evidence>
<feature type="transmembrane region" description="Helical" evidence="8">
    <location>
        <begin position="138"/>
        <end position="162"/>
    </location>
</feature>
<comment type="caution">
    <text evidence="9">The sequence shown here is derived from an EMBL/GenBank/DDBJ whole genome shotgun (WGS) entry which is preliminary data.</text>
</comment>
<comment type="similarity">
    <text evidence="2">Belongs to the amino acid-polyamine-organocation (APC) superfamily. Spore germination protein (SGP) (TC 2.A.3.9) family.</text>
</comment>
<dbReference type="Gene3D" id="1.20.1740.10">
    <property type="entry name" value="Amino acid/polyamine transporter I"/>
    <property type="match status" value="1"/>
</dbReference>
<dbReference type="Proteomes" id="UP000070456">
    <property type="component" value="Unassembled WGS sequence"/>
</dbReference>
<evidence type="ECO:0000256" key="8">
    <source>
        <dbReference type="SAM" id="Phobius"/>
    </source>
</evidence>
<keyword evidence="7 8" id="KW-0472">Membrane</keyword>
<keyword evidence="5 8" id="KW-0812">Transmembrane</keyword>
<keyword evidence="3" id="KW-0813">Transport</keyword>
<evidence type="ECO:0000256" key="5">
    <source>
        <dbReference type="ARBA" id="ARBA00022692"/>
    </source>
</evidence>
<evidence type="ECO:0000256" key="4">
    <source>
        <dbReference type="ARBA" id="ARBA00022544"/>
    </source>
</evidence>
<evidence type="ECO:0000256" key="3">
    <source>
        <dbReference type="ARBA" id="ARBA00022448"/>
    </source>
</evidence>
<dbReference type="STRING" id="520762.AN619_28140"/>
<dbReference type="Pfam" id="PF03845">
    <property type="entry name" value="Spore_permease"/>
    <property type="match status" value="1"/>
</dbReference>
<keyword evidence="4" id="KW-0309">Germination</keyword>
<evidence type="ECO:0000313" key="10">
    <source>
        <dbReference type="Proteomes" id="UP000070456"/>
    </source>
</evidence>
<dbReference type="OrthoDB" id="1894268at2"/>
<proteinExistence type="inferred from homology"/>
<keyword evidence="10" id="KW-1185">Reference proteome</keyword>
<dbReference type="NCBIfam" id="TIGR00912">
    <property type="entry name" value="2A0309"/>
    <property type="match status" value="1"/>
</dbReference>
<feature type="transmembrane region" description="Helical" evidence="8">
    <location>
        <begin position="331"/>
        <end position="354"/>
    </location>
</feature>
<evidence type="ECO:0000256" key="2">
    <source>
        <dbReference type="ARBA" id="ARBA00007998"/>
    </source>
</evidence>
<name>A0A140L019_9FIRM</name>
<feature type="transmembrane region" description="Helical" evidence="8">
    <location>
        <begin position="307"/>
        <end position="325"/>
    </location>
</feature>
<feature type="transmembrane region" description="Helical" evidence="8">
    <location>
        <begin position="112"/>
        <end position="132"/>
    </location>
</feature>
<dbReference type="RefSeq" id="WP_068557899.1">
    <property type="nucleotide sequence ID" value="NZ_LOEE01000072.1"/>
</dbReference>
<sequence length="364" mass="41293">MDQKLNNRQIAFTLFGAIVGYGVVGLPKDIASIVGTEGWFFLLIAIVIAIIVACVLTYLGYIYENKTFYEYSQLLVGKSVTSVFMILYIVYFFLLFAMVVRISSEIIRLTMLIRTPVWAISLLFFIVIYYAVSKGLPTIAGICEFYGMIIIVFAIFIHTVMFTQGDLIHLRPFFHFEDLQTYVKAGKEAIIPFLGMEVLVFIPICQENKKRIFQNVIGMIAFIGVLYIVVVESCLSVIGVDDIIHYEDALIAAIRRVDVPYLEFLSRLDGLFLVAWIMAIFTTVALYAYGTVFCIQQRFPGNHSRRLPTVVITGAFVVSQIPETMEEIEKVISYVGYLGMFVVLAIPMLLLIVVQVRKYVKKEK</sequence>
<evidence type="ECO:0000313" key="9">
    <source>
        <dbReference type="EMBL" id="KXG73894.1"/>
    </source>
</evidence>
<feature type="transmembrane region" description="Helical" evidence="8">
    <location>
        <begin position="6"/>
        <end position="26"/>
    </location>
</feature>
<dbReference type="GO" id="GO:0009847">
    <property type="term" value="P:spore germination"/>
    <property type="evidence" value="ECO:0007669"/>
    <property type="project" value="InterPro"/>
</dbReference>
<feature type="transmembrane region" description="Helical" evidence="8">
    <location>
        <begin position="271"/>
        <end position="295"/>
    </location>
</feature>
<organism evidence="9 10">
    <name type="scientific">Thermotalea metallivorans</name>
    <dbReference type="NCBI Taxonomy" id="520762"/>
    <lineage>
        <taxon>Bacteria</taxon>
        <taxon>Bacillati</taxon>
        <taxon>Bacillota</taxon>
        <taxon>Clostridia</taxon>
        <taxon>Peptostreptococcales</taxon>
        <taxon>Thermotaleaceae</taxon>
        <taxon>Thermotalea</taxon>
    </lineage>
</organism>
<feature type="transmembrane region" description="Helical" evidence="8">
    <location>
        <begin position="216"/>
        <end position="238"/>
    </location>
</feature>
<keyword evidence="6 8" id="KW-1133">Transmembrane helix</keyword>
<feature type="transmembrane region" description="Helical" evidence="8">
    <location>
        <begin position="38"/>
        <end position="63"/>
    </location>
</feature>
<dbReference type="AlphaFoldDB" id="A0A140L019"/>
<comment type="subcellular location">
    <subcellularLocation>
        <location evidence="1">Membrane</location>
        <topology evidence="1">Multi-pass membrane protein</topology>
    </subcellularLocation>
</comment>
<dbReference type="InterPro" id="IPR004761">
    <property type="entry name" value="Spore_GerAB"/>
</dbReference>
<evidence type="ECO:0000256" key="6">
    <source>
        <dbReference type="ARBA" id="ARBA00022989"/>
    </source>
</evidence>
<dbReference type="PANTHER" id="PTHR34975:SF2">
    <property type="entry name" value="SPORE GERMINATION PROTEIN A2"/>
    <property type="match status" value="1"/>
</dbReference>
<feature type="transmembrane region" description="Helical" evidence="8">
    <location>
        <begin position="83"/>
        <end position="100"/>
    </location>
</feature>
<gene>
    <name evidence="9" type="primary">yndE_4</name>
    <name evidence="9" type="ORF">AN619_28140</name>
</gene>
<protein>
    <submittedName>
        <fullName evidence="9">Spore germination protein YndE</fullName>
    </submittedName>
</protein>
<evidence type="ECO:0000256" key="1">
    <source>
        <dbReference type="ARBA" id="ARBA00004141"/>
    </source>
</evidence>
<accession>A0A140L019</accession>
<reference evidence="9 10" key="1">
    <citation type="submission" date="2015-12" db="EMBL/GenBank/DDBJ databases">
        <title>Draft genome sequence of the thermoanaerobe Thermotalea metallivorans, an isolate from the runoff channel of the Great Artesian Basin, Australia.</title>
        <authorList>
            <person name="Patel B.K."/>
        </authorList>
    </citation>
    <scope>NUCLEOTIDE SEQUENCE [LARGE SCALE GENOMIC DNA]</scope>
    <source>
        <strain evidence="9 10">B2-1</strain>
    </source>
</reference>
<dbReference type="GO" id="GO:0016020">
    <property type="term" value="C:membrane"/>
    <property type="evidence" value="ECO:0007669"/>
    <property type="project" value="UniProtKB-SubCell"/>
</dbReference>
<dbReference type="EMBL" id="LOEE01000072">
    <property type="protein sequence ID" value="KXG73894.1"/>
    <property type="molecule type" value="Genomic_DNA"/>
</dbReference>
<dbReference type="PANTHER" id="PTHR34975">
    <property type="entry name" value="SPORE GERMINATION PROTEIN A2"/>
    <property type="match status" value="1"/>
</dbReference>